<feature type="compositionally biased region" description="Basic and acidic residues" evidence="1">
    <location>
        <begin position="200"/>
        <end position="211"/>
    </location>
</feature>
<feature type="compositionally biased region" description="Gly residues" evidence="1">
    <location>
        <begin position="101"/>
        <end position="121"/>
    </location>
</feature>
<organism evidence="2">
    <name type="scientific">hydrocarbon metagenome</name>
    <dbReference type="NCBI Taxonomy" id="938273"/>
    <lineage>
        <taxon>unclassified sequences</taxon>
        <taxon>metagenomes</taxon>
        <taxon>ecological metagenomes</taxon>
    </lineage>
</organism>
<gene>
    <name evidence="2" type="ORF">ASZ90_010715</name>
</gene>
<accession>A0A0W8FFC6</accession>
<feature type="region of interest" description="Disordered" evidence="1">
    <location>
        <begin position="1"/>
        <end position="332"/>
    </location>
</feature>
<feature type="compositionally biased region" description="Basic residues" evidence="1">
    <location>
        <begin position="162"/>
        <end position="177"/>
    </location>
</feature>
<feature type="compositionally biased region" description="Basic and acidic residues" evidence="1">
    <location>
        <begin position="238"/>
        <end position="251"/>
    </location>
</feature>
<feature type="compositionally biased region" description="Basic and acidic residues" evidence="1">
    <location>
        <begin position="59"/>
        <end position="70"/>
    </location>
</feature>
<reference evidence="2" key="1">
    <citation type="journal article" date="2015" name="Proc. Natl. Acad. Sci. U.S.A.">
        <title>Networks of energetic and metabolic interactions define dynamics in microbial communities.</title>
        <authorList>
            <person name="Embree M."/>
            <person name="Liu J.K."/>
            <person name="Al-Bassam M.M."/>
            <person name="Zengler K."/>
        </authorList>
    </citation>
    <scope>NUCLEOTIDE SEQUENCE</scope>
</reference>
<sequence>MRDGRGRLRLQPPGSLLFCRRPPLSKKKAVIPQQRDYYGNASSADPTPGTRLRHIQRALRADLRPDDARPPRIRRPDRRRGDAGGGDEADGIQSLSPVQVYGGGRPARLGGDSGRYVGGGVCPRPGRRRREPASPHASAAARRPVRAAGAGKPLPEGGGRSPGRHLPSRLLRRRRCRCPCPAAPGGLPGHHGGSGPFPAPDRRVRPEHGSDPRPLPGGGAKTGAFRGRALRRPVALPDRADGKGDAPHRVPDASARAARADKGIRQGAWRHGERRAHRRGLPGSPEDQKRPLGPGSPPLAPDLGRSPQVSRAGGVPARKPLDRLRDHPLRRR</sequence>
<evidence type="ECO:0000256" key="1">
    <source>
        <dbReference type="SAM" id="MobiDB-lite"/>
    </source>
</evidence>
<feature type="compositionally biased region" description="Low complexity" evidence="1">
    <location>
        <begin position="134"/>
        <end position="148"/>
    </location>
</feature>
<proteinExistence type="predicted"/>
<name>A0A0W8FFC6_9ZZZZ</name>
<protein>
    <submittedName>
        <fullName evidence="2">Uncharacterized protein</fullName>
    </submittedName>
</protein>
<feature type="compositionally biased region" description="Gly residues" evidence="1">
    <location>
        <begin position="186"/>
        <end position="195"/>
    </location>
</feature>
<dbReference type="EMBL" id="LNQE01001275">
    <property type="protein sequence ID" value="KUG19583.1"/>
    <property type="molecule type" value="Genomic_DNA"/>
</dbReference>
<comment type="caution">
    <text evidence="2">The sequence shown here is derived from an EMBL/GenBank/DDBJ whole genome shotgun (WGS) entry which is preliminary data.</text>
</comment>
<dbReference type="AlphaFoldDB" id="A0A0W8FFC6"/>
<feature type="compositionally biased region" description="Basic and acidic residues" evidence="1">
    <location>
        <begin position="319"/>
        <end position="332"/>
    </location>
</feature>
<evidence type="ECO:0000313" key="2">
    <source>
        <dbReference type="EMBL" id="KUG19583.1"/>
    </source>
</evidence>